<keyword evidence="8" id="KW-0460">Magnesium</keyword>
<organism evidence="13 14">
    <name type="scientific">Pseudomonas phage Phabio</name>
    <dbReference type="NCBI Taxonomy" id="2006668"/>
    <lineage>
        <taxon>Viruses</taxon>
        <taxon>Duplodnaviria</taxon>
        <taxon>Heunggongvirae</taxon>
        <taxon>Uroviricota</taxon>
        <taxon>Caudoviricetes</taxon>
        <taxon>Chimalliviridae</taxon>
        <taxon>Phabiovirus</taxon>
        <taxon>Phabiovirus phabio</taxon>
    </lineage>
</organism>
<dbReference type="Pfam" id="PF03120">
    <property type="entry name" value="OB_DNA_ligase"/>
    <property type="match status" value="1"/>
</dbReference>
<dbReference type="InterPro" id="IPR036420">
    <property type="entry name" value="BRCT_dom_sf"/>
</dbReference>
<dbReference type="GO" id="GO:0003911">
    <property type="term" value="F:DNA ligase (NAD+) activity"/>
    <property type="evidence" value="ECO:0007669"/>
    <property type="project" value="UniProtKB-EC"/>
</dbReference>
<evidence type="ECO:0000259" key="12">
    <source>
        <dbReference type="PROSITE" id="PS50172"/>
    </source>
</evidence>
<dbReference type="InterPro" id="IPR013839">
    <property type="entry name" value="DNAligase_adenylation"/>
</dbReference>
<dbReference type="InterPro" id="IPR010994">
    <property type="entry name" value="RuvA_2-like"/>
</dbReference>
<dbReference type="Pfam" id="PF01653">
    <property type="entry name" value="DNA_ligase_aden"/>
    <property type="match status" value="1"/>
</dbReference>
<dbReference type="InterPro" id="IPR004150">
    <property type="entry name" value="NAD_DNA_ligase_OB"/>
</dbReference>
<dbReference type="HAMAP" id="MF_01588">
    <property type="entry name" value="DNA_ligase_A"/>
    <property type="match status" value="1"/>
</dbReference>
<evidence type="ECO:0000256" key="6">
    <source>
        <dbReference type="ARBA" id="ARBA00022763"/>
    </source>
</evidence>
<name>A0A1Y0SYX1_9CAUD</name>
<evidence type="ECO:0000256" key="3">
    <source>
        <dbReference type="ARBA" id="ARBA00022598"/>
    </source>
</evidence>
<dbReference type="GO" id="GO:0046872">
    <property type="term" value="F:metal ion binding"/>
    <property type="evidence" value="ECO:0007669"/>
    <property type="project" value="UniProtKB-KW"/>
</dbReference>
<dbReference type="Pfam" id="PF12826">
    <property type="entry name" value="HHH_2"/>
    <property type="match status" value="1"/>
</dbReference>
<dbReference type="PROSITE" id="PS01055">
    <property type="entry name" value="DNA_LIGASE_N1"/>
    <property type="match status" value="1"/>
</dbReference>
<dbReference type="EC" id="6.5.1.2" evidence="2"/>
<evidence type="ECO:0000256" key="8">
    <source>
        <dbReference type="ARBA" id="ARBA00022842"/>
    </source>
</evidence>
<dbReference type="Gene3D" id="3.40.50.10190">
    <property type="entry name" value="BRCT domain"/>
    <property type="match status" value="1"/>
</dbReference>
<dbReference type="Gene3D" id="2.40.50.140">
    <property type="entry name" value="Nucleic acid-binding proteins"/>
    <property type="match status" value="1"/>
</dbReference>
<evidence type="ECO:0000256" key="5">
    <source>
        <dbReference type="ARBA" id="ARBA00022723"/>
    </source>
</evidence>
<dbReference type="SUPFAM" id="SSF56091">
    <property type="entry name" value="DNA ligase/mRNA capping enzyme, catalytic domain"/>
    <property type="match status" value="1"/>
</dbReference>
<evidence type="ECO:0000256" key="7">
    <source>
        <dbReference type="ARBA" id="ARBA00022833"/>
    </source>
</evidence>
<keyword evidence="10" id="KW-0234">DNA repair</keyword>
<dbReference type="InterPro" id="IPR018239">
    <property type="entry name" value="DNA_ligase_AS"/>
</dbReference>
<evidence type="ECO:0000256" key="1">
    <source>
        <dbReference type="ARBA" id="ARBA00001946"/>
    </source>
</evidence>
<evidence type="ECO:0000256" key="4">
    <source>
        <dbReference type="ARBA" id="ARBA00022705"/>
    </source>
</evidence>
<dbReference type="InterPro" id="IPR041663">
    <property type="entry name" value="DisA/LigA_HHH"/>
</dbReference>
<dbReference type="SUPFAM" id="SSF50249">
    <property type="entry name" value="Nucleic acid-binding proteins"/>
    <property type="match status" value="1"/>
</dbReference>
<dbReference type="Proteomes" id="UP000225448">
    <property type="component" value="Segment"/>
</dbReference>
<keyword evidence="14" id="KW-1185">Reference proteome</keyword>
<dbReference type="PROSITE" id="PS01056">
    <property type="entry name" value="DNA_LIGASE_N2"/>
    <property type="match status" value="1"/>
</dbReference>
<keyword evidence="7" id="KW-0862">Zinc</keyword>
<dbReference type="PROSITE" id="PS50172">
    <property type="entry name" value="BRCT"/>
    <property type="match status" value="1"/>
</dbReference>
<dbReference type="GO" id="GO:0006260">
    <property type="term" value="P:DNA replication"/>
    <property type="evidence" value="ECO:0007669"/>
    <property type="project" value="UniProtKB-KW"/>
</dbReference>
<reference evidence="13 14" key="1">
    <citation type="submission" date="2017-05" db="EMBL/GenBank/DDBJ databases">
        <authorList>
            <person name="Song R."/>
            <person name="Chenine A.L."/>
            <person name="Ruprecht R.M."/>
        </authorList>
    </citation>
    <scope>NUCLEOTIDE SEQUENCE [LARGE SCALE GENOMIC DNA]</scope>
</reference>
<dbReference type="SUPFAM" id="SSF47781">
    <property type="entry name" value="RuvA domain 2-like"/>
    <property type="match status" value="1"/>
</dbReference>
<evidence type="ECO:0000256" key="11">
    <source>
        <dbReference type="ARBA" id="ARBA00034005"/>
    </source>
</evidence>
<evidence type="ECO:0000313" key="13">
    <source>
        <dbReference type="EMBL" id="ARV76963.1"/>
    </source>
</evidence>
<dbReference type="GO" id="GO:0006281">
    <property type="term" value="P:DNA repair"/>
    <property type="evidence" value="ECO:0007669"/>
    <property type="project" value="UniProtKB-KW"/>
</dbReference>
<evidence type="ECO:0000256" key="9">
    <source>
        <dbReference type="ARBA" id="ARBA00023027"/>
    </source>
</evidence>
<dbReference type="Gene3D" id="3.30.470.30">
    <property type="entry name" value="DNA ligase/mRNA capping enzyme"/>
    <property type="match status" value="1"/>
</dbReference>
<keyword evidence="4" id="KW-0235">DNA replication</keyword>
<dbReference type="InterPro" id="IPR012340">
    <property type="entry name" value="NA-bd_OB-fold"/>
</dbReference>
<keyword evidence="6" id="KW-0227">DNA damage</keyword>
<comment type="cofactor">
    <cofactor evidence="1">
        <name>Mg(2+)</name>
        <dbReference type="ChEBI" id="CHEBI:18420"/>
    </cofactor>
</comment>
<dbReference type="InterPro" id="IPR013840">
    <property type="entry name" value="DNAligase_N"/>
</dbReference>
<comment type="catalytic activity">
    <reaction evidence="11">
        <text>NAD(+) + (deoxyribonucleotide)n-3'-hydroxyl + 5'-phospho-(deoxyribonucleotide)m = (deoxyribonucleotide)n+m + AMP + beta-nicotinamide D-nucleotide.</text>
        <dbReference type="EC" id="6.5.1.2"/>
    </reaction>
</comment>
<dbReference type="InterPro" id="IPR001357">
    <property type="entry name" value="BRCT_dom"/>
</dbReference>
<gene>
    <name evidence="13" type="ORF">PHABIO_332</name>
</gene>
<dbReference type="Gene3D" id="1.10.287.610">
    <property type="entry name" value="Helix hairpin bin"/>
    <property type="match status" value="1"/>
</dbReference>
<dbReference type="InterPro" id="IPR001679">
    <property type="entry name" value="DNA_ligase"/>
</dbReference>
<dbReference type="Gene3D" id="1.10.150.20">
    <property type="entry name" value="5' to 3' exonuclease, C-terminal subdomain"/>
    <property type="match status" value="2"/>
</dbReference>
<dbReference type="EMBL" id="MF042360">
    <property type="protein sequence ID" value="ARV76963.1"/>
    <property type="molecule type" value="Genomic_DNA"/>
</dbReference>
<keyword evidence="3 13" id="KW-0436">Ligase</keyword>
<evidence type="ECO:0000256" key="10">
    <source>
        <dbReference type="ARBA" id="ARBA00023204"/>
    </source>
</evidence>
<dbReference type="PIRSF" id="PIRSF001604">
    <property type="entry name" value="LigA"/>
    <property type="match status" value="1"/>
</dbReference>
<evidence type="ECO:0000313" key="14">
    <source>
        <dbReference type="Proteomes" id="UP000225448"/>
    </source>
</evidence>
<dbReference type="InterPro" id="IPR033136">
    <property type="entry name" value="DNA_ligase_CS"/>
</dbReference>
<keyword evidence="9" id="KW-0520">NAD</keyword>
<proteinExistence type="inferred from homology"/>
<evidence type="ECO:0000256" key="2">
    <source>
        <dbReference type="ARBA" id="ARBA00012722"/>
    </source>
</evidence>
<dbReference type="NCBIfam" id="NF005932">
    <property type="entry name" value="PRK07956.1"/>
    <property type="match status" value="1"/>
</dbReference>
<sequence>MTHKKRHQELCAQINDLNKAYYVNNESKVPDAVFDQMFQELKAIEKDHPDLVTPVSPTQRVGFMAARHFTKVTHPFPMLSLGNTFSASELIEWISTIPLQQPVGPGREDILGELKLDGASLELIYEGGLLTKAVTRGDGNIGEDVTLNALGIDGVVRDLRDRPEFVIVVRGEVVVKGKVFDRVNADLVASGKEPYVNQRNYASGALRQKDPEITKARELTFISYSVDFMLPEDDEQHLPSIEKARWWSHDRGFYNSPCQGQHVDAPIEKWEEFLKSQEKIRAEGLWEYDIDGLVFKVNCRRARLAMGFNSREPKWATAYKFPASEGMSVLEDITIQVGRTGQLTPVAEVRPVFIHGTTISRVTLHNIDEIERLGVGIGSDIIIKRAGDVIPKIVSTIGEMPIEKRYKFPTACPCCNSKTYTEVGALGSRTIFCSNQDCPDQVKMHLAHCAGRGVYNILGLGIETIVNLYNLCGFKSKRDHIRLLTLSKADLLTSGLSEHQADKLLGVIEKARKIPLERLISSFGISGVSEGTSENLAAIFGTFESLLHATYEELFEVDKVGKVTANSILEFFDTYKDEGFYDQYIQQLEITNPPPRNSLLKGKSVMITGSMFGDMTRKGITAYYKTLSASVTSSVTSNTHMALFGTKYTGHKLQTAKELKIPYKIFDETGVIEDTVNI</sequence>
<feature type="domain" description="BRCT" evidence="12">
    <location>
        <begin position="595"/>
        <end position="673"/>
    </location>
</feature>
<accession>A0A1Y0SYX1</accession>
<protein>
    <recommendedName>
        <fullName evidence="2">DNA ligase (NAD(+))</fullName>
        <ecNumber evidence="2">6.5.1.2</ecNumber>
    </recommendedName>
</protein>
<dbReference type="NCBIfam" id="TIGR00575">
    <property type="entry name" value="dnlj"/>
    <property type="match status" value="1"/>
</dbReference>
<dbReference type="SMART" id="SM00532">
    <property type="entry name" value="LIGANc"/>
    <property type="match status" value="1"/>
</dbReference>
<keyword evidence="5" id="KW-0479">Metal-binding</keyword>